<evidence type="ECO:0000313" key="3">
    <source>
        <dbReference type="Proteomes" id="UP001365781"/>
    </source>
</evidence>
<reference evidence="2 3" key="1">
    <citation type="submission" date="2024-03" db="EMBL/GenBank/DDBJ databases">
        <title>First Report of Pectobacterium brasiliscabiei causing potato scab in china.</title>
        <authorList>
            <person name="Handique U."/>
        </authorList>
    </citation>
    <scope>NUCLEOTIDE SEQUENCE [LARGE SCALE GENOMIC DNA]</scope>
    <source>
        <strain evidence="2 3">ZRIMU1503</strain>
    </source>
</reference>
<dbReference type="RefSeq" id="WP_336541788.1">
    <property type="nucleotide sequence ID" value="NZ_JBBAYL010000027.1"/>
</dbReference>
<evidence type="ECO:0000256" key="1">
    <source>
        <dbReference type="SAM" id="MobiDB-lite"/>
    </source>
</evidence>
<gene>
    <name evidence="2" type="ORF">WB403_39025</name>
</gene>
<dbReference type="Proteomes" id="UP001365781">
    <property type="component" value="Unassembled WGS sequence"/>
</dbReference>
<sequence length="78" mass="8283">MPDHQSVPRTDAVLRVVKGSPSPEELAAVTALLMARLAAPGDDTDTGTGTAGTGPAVAGWRRPERRPPFVGPRTWRRP</sequence>
<feature type="region of interest" description="Disordered" evidence="1">
    <location>
        <begin position="40"/>
        <end position="78"/>
    </location>
</feature>
<comment type="caution">
    <text evidence="2">The sequence shown here is derived from an EMBL/GenBank/DDBJ whole genome shotgun (WGS) entry which is preliminary data.</text>
</comment>
<name>A0ABU8GPK9_9ACTN</name>
<dbReference type="Pfam" id="PF13822">
    <property type="entry name" value="ACC_epsilon"/>
    <property type="match status" value="1"/>
</dbReference>
<organism evidence="2 3">
    <name type="scientific">Streptomyces brasiliscabiei</name>
    <dbReference type="NCBI Taxonomy" id="2736302"/>
    <lineage>
        <taxon>Bacteria</taxon>
        <taxon>Bacillati</taxon>
        <taxon>Actinomycetota</taxon>
        <taxon>Actinomycetes</taxon>
        <taxon>Kitasatosporales</taxon>
        <taxon>Streptomycetaceae</taxon>
        <taxon>Streptomyces</taxon>
    </lineage>
</organism>
<protein>
    <submittedName>
        <fullName evidence="2">Acyl-CoA carboxylase subunit epsilon</fullName>
    </submittedName>
</protein>
<dbReference type="InterPro" id="IPR032716">
    <property type="entry name" value="ACC_epsilon"/>
</dbReference>
<dbReference type="EMBL" id="JBBAYM010000034">
    <property type="protein sequence ID" value="MEI5615132.1"/>
    <property type="molecule type" value="Genomic_DNA"/>
</dbReference>
<proteinExistence type="predicted"/>
<evidence type="ECO:0000313" key="2">
    <source>
        <dbReference type="EMBL" id="MEI5615132.1"/>
    </source>
</evidence>
<accession>A0ABU8GPK9</accession>
<keyword evidence="3" id="KW-1185">Reference proteome</keyword>